<dbReference type="EMBL" id="CP015578">
    <property type="protein sequence ID" value="ARQ96964.1"/>
    <property type="molecule type" value="Genomic_DNA"/>
</dbReference>
<dbReference type="KEGG" id="clx:CLAN_0193"/>
<dbReference type="GO" id="GO:0016747">
    <property type="term" value="F:acyltransferase activity, transferring groups other than amino-acyl groups"/>
    <property type="evidence" value="ECO:0007669"/>
    <property type="project" value="InterPro"/>
</dbReference>
<feature type="domain" description="N-acetyltransferase" evidence="1">
    <location>
        <begin position="12"/>
        <end position="154"/>
    </location>
</feature>
<protein>
    <submittedName>
        <fullName evidence="2">UDP-4-amino-4,6-dideoxy-beta-L-AltNAc o-acetyltransferase</fullName>
        <ecNumber evidence="2">2.3.1.202</ecNumber>
    </submittedName>
</protein>
<organism evidence="2 3">
    <name type="scientific">Campylobacter lanienae NCTC 13004</name>
    <dbReference type="NCBI Taxonomy" id="1031753"/>
    <lineage>
        <taxon>Bacteria</taxon>
        <taxon>Pseudomonadati</taxon>
        <taxon>Campylobacterota</taxon>
        <taxon>Epsilonproteobacteria</taxon>
        <taxon>Campylobacterales</taxon>
        <taxon>Campylobacteraceae</taxon>
        <taxon>Campylobacter</taxon>
    </lineage>
</organism>
<dbReference type="InterPro" id="IPR000182">
    <property type="entry name" value="GNAT_dom"/>
</dbReference>
<dbReference type="AlphaFoldDB" id="A0A1X9SL80"/>
<dbReference type="GeneID" id="46920664"/>
<dbReference type="PANTHER" id="PTHR43415">
    <property type="entry name" value="SPERMIDINE N(1)-ACETYLTRANSFERASE"/>
    <property type="match status" value="1"/>
</dbReference>
<dbReference type="SUPFAM" id="SSF55729">
    <property type="entry name" value="Acyl-CoA N-acyltransferases (Nat)"/>
    <property type="match status" value="1"/>
</dbReference>
<dbReference type="RefSeq" id="WP_096023810.1">
    <property type="nucleotide sequence ID" value="NZ_CP015578.1"/>
</dbReference>
<dbReference type="EC" id="2.3.1.202" evidence="2"/>
<dbReference type="Proteomes" id="UP000202031">
    <property type="component" value="Chromosome"/>
</dbReference>
<dbReference type="NCBIfam" id="TIGR03585">
    <property type="entry name" value="PseH"/>
    <property type="match status" value="1"/>
</dbReference>
<proteinExistence type="predicted"/>
<keyword evidence="2" id="KW-0808">Transferase</keyword>
<dbReference type="PANTHER" id="PTHR43415:SF3">
    <property type="entry name" value="GNAT-FAMILY ACETYLTRANSFERASE"/>
    <property type="match status" value="1"/>
</dbReference>
<evidence type="ECO:0000313" key="2">
    <source>
        <dbReference type="EMBL" id="ARQ96964.1"/>
    </source>
</evidence>
<keyword evidence="2" id="KW-0012">Acyltransferase</keyword>
<sequence>MLERIIDKIKLVNFKDFNSSEIELVYKWRNDPKIAKYMVNKHIDLKEHLSFIKSLKNSSDKRYFLVYQSGEPIGVVSFVNISEISCEFGIYANPNLRQMGDILMSVIIDYAFDILKVSKILAKAYKDNLKAINLYQKFKFEIYENSDLMVYFCRKAK</sequence>
<gene>
    <name evidence="2" type="primary">pseH</name>
    <name evidence="2" type="ORF">CLAN_0193</name>
</gene>
<accession>A0A1X9SL80</accession>
<dbReference type="PROSITE" id="PS51186">
    <property type="entry name" value="GNAT"/>
    <property type="match status" value="1"/>
</dbReference>
<reference evidence="3" key="1">
    <citation type="journal article" date="2017" name="Genome Biol. Evol.">
        <title>Comparative Genomic Analysis Identifies a Campylobacter Clade Deficient in Selenium Metabolism.</title>
        <authorList>
            <person name="Miller W.G."/>
            <person name="Yee E."/>
            <person name="Lopes B.S."/>
            <person name="Chapman M.H."/>
            <person name="Huynh S."/>
            <person name="Bono J.L."/>
            <person name="Parker C.T."/>
            <person name="Strachan N.J.C."/>
            <person name="Forbes K.J."/>
        </authorList>
    </citation>
    <scope>NUCLEOTIDE SEQUENCE [LARGE SCALE GENOMIC DNA]</scope>
    <source>
        <strain evidence="3">NCTC 13004</strain>
    </source>
</reference>
<dbReference type="Pfam" id="PF13302">
    <property type="entry name" value="Acetyltransf_3"/>
    <property type="match status" value="1"/>
</dbReference>
<evidence type="ECO:0000313" key="3">
    <source>
        <dbReference type="Proteomes" id="UP000202031"/>
    </source>
</evidence>
<dbReference type="Gene3D" id="3.40.630.30">
    <property type="match status" value="1"/>
</dbReference>
<evidence type="ECO:0000259" key="1">
    <source>
        <dbReference type="PROSITE" id="PS51186"/>
    </source>
</evidence>
<dbReference type="InterPro" id="IPR016181">
    <property type="entry name" value="Acyl_CoA_acyltransferase"/>
</dbReference>
<name>A0A1X9SL80_9BACT</name>
<dbReference type="InterPro" id="IPR020036">
    <property type="entry name" value="PseH"/>
</dbReference>